<evidence type="ECO:0000256" key="3">
    <source>
        <dbReference type="RuleBase" id="RU000363"/>
    </source>
</evidence>
<dbReference type="GO" id="GO:0016616">
    <property type="term" value="F:oxidoreductase activity, acting on the CH-OH group of donors, NAD or NADP as acceptor"/>
    <property type="evidence" value="ECO:0007669"/>
    <property type="project" value="TreeGrafter"/>
</dbReference>
<dbReference type="GO" id="GO:0048038">
    <property type="term" value="F:quinone binding"/>
    <property type="evidence" value="ECO:0007669"/>
    <property type="project" value="TreeGrafter"/>
</dbReference>
<gene>
    <name evidence="4" type="ORF">P7G31_02330</name>
</gene>
<dbReference type="SUPFAM" id="SSF51735">
    <property type="entry name" value="NAD(P)-binding Rossmann-fold domains"/>
    <property type="match status" value="1"/>
</dbReference>
<evidence type="ECO:0000313" key="4">
    <source>
        <dbReference type="EMBL" id="MDT2731092.1"/>
    </source>
</evidence>
<dbReference type="FunFam" id="3.40.50.720:FF:000084">
    <property type="entry name" value="Short-chain dehydrogenase reductase"/>
    <property type="match status" value="1"/>
</dbReference>
<proteinExistence type="inferred from homology"/>
<dbReference type="NCBIfam" id="NF004817">
    <property type="entry name" value="PRK06171.1"/>
    <property type="match status" value="1"/>
</dbReference>
<dbReference type="PANTHER" id="PTHR42760:SF122">
    <property type="entry name" value="NAD(P)-BINDING PROTEIN"/>
    <property type="match status" value="1"/>
</dbReference>
<dbReference type="GO" id="GO:0006633">
    <property type="term" value="P:fatty acid biosynthetic process"/>
    <property type="evidence" value="ECO:0007669"/>
    <property type="project" value="TreeGrafter"/>
</dbReference>
<comment type="similarity">
    <text evidence="1 3">Belongs to the short-chain dehydrogenases/reductases (SDR) family.</text>
</comment>
<dbReference type="EMBL" id="JARQAG010000002">
    <property type="protein sequence ID" value="MDT2731092.1"/>
    <property type="molecule type" value="Genomic_DNA"/>
</dbReference>
<accession>A0A0E2UAJ2</accession>
<protein>
    <submittedName>
        <fullName evidence="4">SDR family oxidoreductase</fullName>
    </submittedName>
</protein>
<reference evidence="4" key="1">
    <citation type="submission" date="2023-03" db="EMBL/GenBank/DDBJ databases">
        <authorList>
            <person name="Shen W."/>
            <person name="Cai J."/>
        </authorList>
    </citation>
    <scope>NUCLEOTIDE SEQUENCE</scope>
    <source>
        <strain evidence="4">P82-2</strain>
    </source>
</reference>
<comment type="caution">
    <text evidence="4">The sequence shown here is derived from an EMBL/GenBank/DDBJ whole genome shotgun (WGS) entry which is preliminary data.</text>
</comment>
<evidence type="ECO:0000256" key="1">
    <source>
        <dbReference type="ARBA" id="ARBA00006484"/>
    </source>
</evidence>
<dbReference type="OMA" id="DIHPKEW"/>
<dbReference type="Proteomes" id="UP001180515">
    <property type="component" value="Unassembled WGS sequence"/>
</dbReference>
<dbReference type="RefSeq" id="WP_003107788.1">
    <property type="nucleotide sequence ID" value="NZ_BAWT01000003.1"/>
</dbReference>
<keyword evidence="2" id="KW-0560">Oxidoreductase</keyword>
<dbReference type="PANTHER" id="PTHR42760">
    <property type="entry name" value="SHORT-CHAIN DEHYDROGENASES/REDUCTASES FAMILY MEMBER"/>
    <property type="match status" value="1"/>
</dbReference>
<name>A0A0E2UAJ2_9STRE</name>
<dbReference type="AlphaFoldDB" id="A0A0E2UAJ2"/>
<dbReference type="Gene3D" id="3.40.50.720">
    <property type="entry name" value="NAD(P)-binding Rossmann-like Domain"/>
    <property type="match status" value="1"/>
</dbReference>
<dbReference type="PRINTS" id="PR00080">
    <property type="entry name" value="SDRFAMILY"/>
</dbReference>
<dbReference type="InterPro" id="IPR020904">
    <property type="entry name" value="Sc_DH/Rdtase_CS"/>
</dbReference>
<evidence type="ECO:0000256" key="2">
    <source>
        <dbReference type="ARBA" id="ARBA00023002"/>
    </source>
</evidence>
<sequence>MTDWLNISGKTVLVTGASSGIGKAIVDELLELNVNVVNFDIADNNLEHPNYLFVKVDVTSRKEVEAGVDKIIETFGTIDAVVNNAGINVPRLLVDPNDPHGQYELDDKTFEKITMINQMGLFLVSQAVGRVLVKKGSGVIVNMASEAGLEGSEGQSAYAATKAAVYSYTRSWAKELGKHGVRVVGVAPGIMEATGLRTLAYEESLGYTRGKTVEEIRAGYASTSTTPLGRSGKLKEVADLVAYYISDRSSYITGITTNVAGGKTRG</sequence>
<dbReference type="GO" id="GO:0008206">
    <property type="term" value="P:bile acid metabolic process"/>
    <property type="evidence" value="ECO:0007669"/>
    <property type="project" value="UniProtKB-ARBA"/>
</dbReference>
<dbReference type="PRINTS" id="PR00081">
    <property type="entry name" value="GDHRDH"/>
</dbReference>
<dbReference type="InterPro" id="IPR002347">
    <property type="entry name" value="SDR_fam"/>
</dbReference>
<evidence type="ECO:0000313" key="5">
    <source>
        <dbReference type="Proteomes" id="UP001180515"/>
    </source>
</evidence>
<dbReference type="PROSITE" id="PS00061">
    <property type="entry name" value="ADH_SHORT"/>
    <property type="match status" value="1"/>
</dbReference>
<dbReference type="InterPro" id="IPR036291">
    <property type="entry name" value="NAD(P)-bd_dom_sf"/>
</dbReference>
<dbReference type="CDD" id="cd05233">
    <property type="entry name" value="SDR_c"/>
    <property type="match status" value="1"/>
</dbReference>
<dbReference type="eggNOG" id="COG1028">
    <property type="taxonomic scope" value="Bacteria"/>
</dbReference>
<dbReference type="Pfam" id="PF00106">
    <property type="entry name" value="adh_short"/>
    <property type="match status" value="1"/>
</dbReference>
<organism evidence="4 5">
    <name type="scientific">Streptococcus parauberis</name>
    <dbReference type="NCBI Taxonomy" id="1348"/>
    <lineage>
        <taxon>Bacteria</taxon>
        <taxon>Bacillati</taxon>
        <taxon>Bacillota</taxon>
        <taxon>Bacilli</taxon>
        <taxon>Lactobacillales</taxon>
        <taxon>Streptococcaceae</taxon>
        <taxon>Streptococcus</taxon>
    </lineage>
</organism>